<evidence type="ECO:0000313" key="1">
    <source>
        <dbReference type="EMBL" id="GFT13279.1"/>
    </source>
</evidence>
<dbReference type="Proteomes" id="UP000887013">
    <property type="component" value="Unassembled WGS sequence"/>
</dbReference>
<gene>
    <name evidence="1" type="ORF">NPIL_520951</name>
</gene>
<evidence type="ECO:0000313" key="2">
    <source>
        <dbReference type="Proteomes" id="UP000887013"/>
    </source>
</evidence>
<sequence>MQKIRFHNTGRRLSLSTPVHSTLQLRGWIDPERFPAGRTKTTLISFFFLRTMEVGCYGQSVQAATPLIRLTDLENFVSSPDDSSLNVAHTVFQQDALQMTELRLV</sequence>
<protein>
    <submittedName>
        <fullName evidence="1">Uncharacterized protein</fullName>
    </submittedName>
</protein>
<dbReference type="OrthoDB" id="6428976at2759"/>
<reference evidence="1" key="1">
    <citation type="submission" date="2020-08" db="EMBL/GenBank/DDBJ databases">
        <title>Multicomponent nature underlies the extraordinary mechanical properties of spider dragline silk.</title>
        <authorList>
            <person name="Kono N."/>
            <person name="Nakamura H."/>
            <person name="Mori M."/>
            <person name="Yoshida Y."/>
            <person name="Ohtoshi R."/>
            <person name="Malay A.D."/>
            <person name="Moran D.A.P."/>
            <person name="Tomita M."/>
            <person name="Numata K."/>
            <person name="Arakawa K."/>
        </authorList>
    </citation>
    <scope>NUCLEOTIDE SEQUENCE</scope>
</reference>
<dbReference type="EMBL" id="BMAW01104236">
    <property type="protein sequence ID" value="GFT13279.1"/>
    <property type="molecule type" value="Genomic_DNA"/>
</dbReference>
<proteinExistence type="predicted"/>
<keyword evidence="2" id="KW-1185">Reference proteome</keyword>
<organism evidence="1 2">
    <name type="scientific">Nephila pilipes</name>
    <name type="common">Giant wood spider</name>
    <name type="synonym">Nephila maculata</name>
    <dbReference type="NCBI Taxonomy" id="299642"/>
    <lineage>
        <taxon>Eukaryota</taxon>
        <taxon>Metazoa</taxon>
        <taxon>Ecdysozoa</taxon>
        <taxon>Arthropoda</taxon>
        <taxon>Chelicerata</taxon>
        <taxon>Arachnida</taxon>
        <taxon>Araneae</taxon>
        <taxon>Araneomorphae</taxon>
        <taxon>Entelegynae</taxon>
        <taxon>Araneoidea</taxon>
        <taxon>Nephilidae</taxon>
        <taxon>Nephila</taxon>
    </lineage>
</organism>
<dbReference type="AlphaFoldDB" id="A0A8X6NHC8"/>
<name>A0A8X6NHC8_NEPPI</name>
<comment type="caution">
    <text evidence="1">The sequence shown here is derived from an EMBL/GenBank/DDBJ whole genome shotgun (WGS) entry which is preliminary data.</text>
</comment>
<accession>A0A8X6NHC8</accession>